<sequence>MADDLKQELINYGLSIGLDKIGVASAESVTYPPQQKDFAPSDFVSDAKSVISIAKAFPEGVLELDEEEDPYIFMTGFGPTYLTLEREVNLMGKRIVGFLKEKGYDAKLIEVNYPFDRKQQVGGAQLHQPCHKAIATQAGLGEEGIENLFLTPEFGPRILLASIVTNAPLEPDGPKLVNKVATDDKSGLEACPTSAISEDNYPPYNFNVNRCLWGIMGGVKATGLDEPPYDWTNAEDAMEKIDEYRSKYVKFDELLEWDEALGWFPKCVACANMCAVGKKEEE</sequence>
<accession>A0A7C1B4B3</accession>
<dbReference type="PANTHER" id="PTHR42827:SF1">
    <property type="entry name" value="IRON-SULFUR CLUSTER-BINDING PROTEIN"/>
    <property type="match status" value="1"/>
</dbReference>
<reference evidence="1" key="1">
    <citation type="journal article" date="2020" name="mSystems">
        <title>Genome- and Community-Level Interaction Insights into Carbon Utilization and Element Cycling Functions of Hydrothermarchaeota in Hydrothermal Sediment.</title>
        <authorList>
            <person name="Zhou Z."/>
            <person name="Liu Y."/>
            <person name="Xu W."/>
            <person name="Pan J."/>
            <person name="Luo Z.H."/>
            <person name="Li M."/>
        </authorList>
    </citation>
    <scope>NUCLEOTIDE SEQUENCE [LARGE SCALE GENOMIC DNA]</scope>
    <source>
        <strain evidence="1">HyVt-185</strain>
    </source>
</reference>
<gene>
    <name evidence="1" type="ORF">ENG09_06005</name>
</gene>
<comment type="caution">
    <text evidence="1">The sequence shown here is derived from an EMBL/GenBank/DDBJ whole genome shotgun (WGS) entry which is preliminary data.</text>
</comment>
<organism evidence="1">
    <name type="scientific">Candidatus Syntropharchaeum butanivorans</name>
    <dbReference type="NCBI Taxonomy" id="1839936"/>
    <lineage>
        <taxon>Archaea</taxon>
        <taxon>Methanobacteriati</taxon>
        <taxon>Methanobacteriota</taxon>
        <taxon>Stenosarchaea group</taxon>
        <taxon>Methanomicrobia</taxon>
        <taxon>Methanosarcinales</taxon>
        <taxon>ANME-2 cluster</taxon>
        <taxon>Candidatus Syntropharchaeum</taxon>
    </lineage>
</organism>
<dbReference type="AlphaFoldDB" id="A0A7C1B4B3"/>
<dbReference type="EMBL" id="DQZR01000254">
    <property type="protein sequence ID" value="HDM36779.1"/>
    <property type="molecule type" value="Genomic_DNA"/>
</dbReference>
<proteinExistence type="predicted"/>
<protein>
    <submittedName>
        <fullName evidence="1">Epoxyqueuosine reductase</fullName>
    </submittedName>
</protein>
<evidence type="ECO:0000313" key="1">
    <source>
        <dbReference type="EMBL" id="HDM36779.1"/>
    </source>
</evidence>
<name>A0A7C1B4B3_9EURY</name>
<dbReference type="Proteomes" id="UP000885863">
    <property type="component" value="Unassembled WGS sequence"/>
</dbReference>
<dbReference type="PANTHER" id="PTHR42827">
    <property type="entry name" value="IRON-SULFUR CLUSTER-BINDING PROTEIN-RELATED"/>
    <property type="match status" value="1"/>
</dbReference>